<name>A0A4C1UF36_EUMVA</name>
<gene>
    <name evidence="1" type="ORF">EVAR_20859_1</name>
</gene>
<keyword evidence="2" id="KW-1185">Reference proteome</keyword>
<comment type="caution">
    <text evidence="1">The sequence shown here is derived from an EMBL/GenBank/DDBJ whole genome shotgun (WGS) entry which is preliminary data.</text>
</comment>
<evidence type="ECO:0000313" key="2">
    <source>
        <dbReference type="Proteomes" id="UP000299102"/>
    </source>
</evidence>
<sequence length="147" mass="16104">MIFTSTAVFDYYARNRITASGAEIFRTDFYIRIKKVTERHATETQQKGIIYESIVNGYQRARGSGRRLCIAGASLILKVSPYRLLSLLRTGLCVFTSAGLGEVVISYASPRKVYSTVSRVESRAFSADSATPCCSPGGRSTYGMFGG</sequence>
<dbReference type="AlphaFoldDB" id="A0A4C1UF36"/>
<accession>A0A4C1UF36</accession>
<reference evidence="1 2" key="1">
    <citation type="journal article" date="2019" name="Commun. Biol.">
        <title>The bagworm genome reveals a unique fibroin gene that provides high tensile strength.</title>
        <authorList>
            <person name="Kono N."/>
            <person name="Nakamura H."/>
            <person name="Ohtoshi R."/>
            <person name="Tomita M."/>
            <person name="Numata K."/>
            <person name="Arakawa K."/>
        </authorList>
    </citation>
    <scope>NUCLEOTIDE SEQUENCE [LARGE SCALE GENOMIC DNA]</scope>
</reference>
<organism evidence="1 2">
    <name type="scientific">Eumeta variegata</name>
    <name type="common">Bagworm moth</name>
    <name type="synonym">Eumeta japonica</name>
    <dbReference type="NCBI Taxonomy" id="151549"/>
    <lineage>
        <taxon>Eukaryota</taxon>
        <taxon>Metazoa</taxon>
        <taxon>Ecdysozoa</taxon>
        <taxon>Arthropoda</taxon>
        <taxon>Hexapoda</taxon>
        <taxon>Insecta</taxon>
        <taxon>Pterygota</taxon>
        <taxon>Neoptera</taxon>
        <taxon>Endopterygota</taxon>
        <taxon>Lepidoptera</taxon>
        <taxon>Glossata</taxon>
        <taxon>Ditrysia</taxon>
        <taxon>Tineoidea</taxon>
        <taxon>Psychidae</taxon>
        <taxon>Oiketicinae</taxon>
        <taxon>Eumeta</taxon>
    </lineage>
</organism>
<proteinExistence type="predicted"/>
<dbReference type="EMBL" id="BGZK01000162">
    <property type="protein sequence ID" value="GBP24534.1"/>
    <property type="molecule type" value="Genomic_DNA"/>
</dbReference>
<evidence type="ECO:0000313" key="1">
    <source>
        <dbReference type="EMBL" id="GBP24534.1"/>
    </source>
</evidence>
<protein>
    <submittedName>
        <fullName evidence="1">Uncharacterized protein</fullName>
    </submittedName>
</protein>
<dbReference type="Proteomes" id="UP000299102">
    <property type="component" value="Unassembled WGS sequence"/>
</dbReference>